<organism evidence="10">
    <name type="scientific">uncultured Anaerotruncus sp</name>
    <dbReference type="NCBI Taxonomy" id="905011"/>
    <lineage>
        <taxon>Bacteria</taxon>
        <taxon>Bacillati</taxon>
        <taxon>Bacillota</taxon>
        <taxon>Clostridia</taxon>
        <taxon>Eubacteriales</taxon>
        <taxon>Oscillospiraceae</taxon>
        <taxon>Anaerotruncus</taxon>
        <taxon>environmental samples</taxon>
    </lineage>
</organism>
<dbReference type="InterPro" id="IPR000515">
    <property type="entry name" value="MetI-like"/>
</dbReference>
<dbReference type="SUPFAM" id="SSF161098">
    <property type="entry name" value="MetI-like"/>
    <property type="match status" value="1"/>
</dbReference>
<sequence length="268" mass="29805">MKKRSSLFSKVYIAVVLAFLYLPIMVLVVFSFNQSKSRAVFTGFTLDWYQKLFHNEAIMSALLNSLIVAVISSVVATVLGTLAAVGIHAMNRRMRSMVMNLTNIPVINPEIVTGVSLMLMFVFLKMGFGLTTLVVAHTTFNVPYVILSVMPKLRQMDVFQVEAAQDLGCNPTQAFFKVVIPEIMPGIMSGFLISLTYSFDDFIISHFVAGPTAQTLPLAIFSMTRKKVSPEINALSTIMFVAILAVLLLINIADIRRESKKKRGVQRR</sequence>
<feature type="domain" description="ABC transmembrane type-1" evidence="9">
    <location>
        <begin position="62"/>
        <end position="250"/>
    </location>
</feature>
<evidence type="ECO:0000313" key="10">
    <source>
        <dbReference type="EMBL" id="SCJ61995.1"/>
    </source>
</evidence>
<dbReference type="PANTHER" id="PTHR43848">
    <property type="entry name" value="PUTRESCINE TRANSPORT SYSTEM PERMEASE PROTEIN POTI"/>
    <property type="match status" value="1"/>
</dbReference>
<dbReference type="CDD" id="cd06261">
    <property type="entry name" value="TM_PBP2"/>
    <property type="match status" value="1"/>
</dbReference>
<keyword evidence="7 8" id="KW-0472">Membrane</keyword>
<feature type="transmembrane region" description="Helical" evidence="8">
    <location>
        <begin position="174"/>
        <end position="197"/>
    </location>
</feature>
<dbReference type="Gene3D" id="1.10.3720.10">
    <property type="entry name" value="MetI-like"/>
    <property type="match status" value="1"/>
</dbReference>
<proteinExistence type="inferred from homology"/>
<keyword evidence="3 8" id="KW-0813">Transport</keyword>
<evidence type="ECO:0000256" key="6">
    <source>
        <dbReference type="ARBA" id="ARBA00022989"/>
    </source>
</evidence>
<feature type="transmembrane region" description="Helical" evidence="8">
    <location>
        <begin position="130"/>
        <end position="153"/>
    </location>
</feature>
<evidence type="ECO:0000259" key="9">
    <source>
        <dbReference type="PROSITE" id="PS50928"/>
    </source>
</evidence>
<feature type="transmembrane region" description="Helical" evidence="8">
    <location>
        <begin position="232"/>
        <end position="253"/>
    </location>
</feature>
<dbReference type="AlphaFoldDB" id="A0A1C6HYG9"/>
<dbReference type="InterPro" id="IPR035906">
    <property type="entry name" value="MetI-like_sf"/>
</dbReference>
<keyword evidence="6 8" id="KW-1133">Transmembrane helix</keyword>
<evidence type="ECO:0000256" key="4">
    <source>
        <dbReference type="ARBA" id="ARBA00022475"/>
    </source>
</evidence>
<dbReference type="PROSITE" id="PS50928">
    <property type="entry name" value="ABC_TM1"/>
    <property type="match status" value="1"/>
</dbReference>
<evidence type="ECO:0000256" key="8">
    <source>
        <dbReference type="RuleBase" id="RU363032"/>
    </source>
</evidence>
<name>A0A1C6HYG9_9FIRM</name>
<dbReference type="GO" id="GO:0005886">
    <property type="term" value="C:plasma membrane"/>
    <property type="evidence" value="ECO:0007669"/>
    <property type="project" value="UniProtKB-SubCell"/>
</dbReference>
<dbReference type="PANTHER" id="PTHR43848:SF2">
    <property type="entry name" value="PUTRESCINE TRANSPORT SYSTEM PERMEASE PROTEIN POTI"/>
    <property type="match status" value="1"/>
</dbReference>
<feature type="transmembrane region" description="Helical" evidence="8">
    <location>
        <begin position="12"/>
        <end position="32"/>
    </location>
</feature>
<dbReference type="Pfam" id="PF00528">
    <property type="entry name" value="BPD_transp_1"/>
    <property type="match status" value="1"/>
</dbReference>
<feature type="transmembrane region" description="Helical" evidence="8">
    <location>
        <begin position="106"/>
        <end position="124"/>
    </location>
</feature>
<evidence type="ECO:0000256" key="7">
    <source>
        <dbReference type="ARBA" id="ARBA00023136"/>
    </source>
</evidence>
<comment type="subcellular location">
    <subcellularLocation>
        <location evidence="1 8">Cell membrane</location>
        <topology evidence="1 8">Multi-pass membrane protein</topology>
    </subcellularLocation>
</comment>
<reference evidence="10" key="1">
    <citation type="submission" date="2015-09" db="EMBL/GenBank/DDBJ databases">
        <authorList>
            <consortium name="Pathogen Informatics"/>
        </authorList>
    </citation>
    <scope>NUCLEOTIDE SEQUENCE</scope>
    <source>
        <strain evidence="10">2789STDY5834896</strain>
    </source>
</reference>
<dbReference type="InterPro" id="IPR051789">
    <property type="entry name" value="Bact_Polyamine_Transport"/>
</dbReference>
<accession>A0A1C6HYG9</accession>
<evidence type="ECO:0000256" key="1">
    <source>
        <dbReference type="ARBA" id="ARBA00004651"/>
    </source>
</evidence>
<keyword evidence="4" id="KW-1003">Cell membrane</keyword>
<feature type="transmembrane region" description="Helical" evidence="8">
    <location>
        <begin position="57"/>
        <end position="85"/>
    </location>
</feature>
<gene>
    <name evidence="10" type="primary">ydcV</name>
    <name evidence="10" type="ORF">SAMEA3545359_01092</name>
</gene>
<dbReference type="GO" id="GO:0055085">
    <property type="term" value="P:transmembrane transport"/>
    <property type="evidence" value="ECO:0007669"/>
    <property type="project" value="InterPro"/>
</dbReference>
<comment type="similarity">
    <text evidence="2">Belongs to the binding-protein-dependent transport system permease family. CysTW subfamily.</text>
</comment>
<keyword evidence="5 8" id="KW-0812">Transmembrane</keyword>
<evidence type="ECO:0000256" key="3">
    <source>
        <dbReference type="ARBA" id="ARBA00022448"/>
    </source>
</evidence>
<protein>
    <submittedName>
        <fullName evidence="10">Inner membrane ABC transporter permease protein ydcV</fullName>
    </submittedName>
</protein>
<evidence type="ECO:0000256" key="5">
    <source>
        <dbReference type="ARBA" id="ARBA00022692"/>
    </source>
</evidence>
<dbReference type="EMBL" id="FMHG01000001">
    <property type="protein sequence ID" value="SCJ61995.1"/>
    <property type="molecule type" value="Genomic_DNA"/>
</dbReference>
<evidence type="ECO:0000256" key="2">
    <source>
        <dbReference type="ARBA" id="ARBA00007069"/>
    </source>
</evidence>